<protein>
    <submittedName>
        <fullName evidence="8">Heme exporter protein A</fullName>
    </submittedName>
</protein>
<dbReference type="GO" id="GO:0017004">
    <property type="term" value="P:cytochrome complex assembly"/>
    <property type="evidence" value="ECO:0007669"/>
    <property type="project" value="UniProtKB-KW"/>
</dbReference>
<dbReference type="GO" id="GO:0016887">
    <property type="term" value="F:ATP hydrolysis activity"/>
    <property type="evidence" value="ECO:0007669"/>
    <property type="project" value="InterPro"/>
</dbReference>
<dbReference type="NCBIfam" id="NF010061">
    <property type="entry name" value="PRK13538.1"/>
    <property type="match status" value="1"/>
</dbReference>
<evidence type="ECO:0000259" key="7">
    <source>
        <dbReference type="PROSITE" id="PS50893"/>
    </source>
</evidence>
<dbReference type="InterPro" id="IPR027417">
    <property type="entry name" value="P-loop_NTPase"/>
</dbReference>
<gene>
    <name evidence="8" type="ORF">BECKLFY1418B_GA0070995_100630</name>
</gene>
<dbReference type="GO" id="GO:0022857">
    <property type="term" value="F:transmembrane transporter activity"/>
    <property type="evidence" value="ECO:0007669"/>
    <property type="project" value="InterPro"/>
</dbReference>
<dbReference type="AlphaFoldDB" id="A0A450U6T8"/>
<feature type="domain" description="ABC transporter" evidence="7">
    <location>
        <begin position="48"/>
        <end position="248"/>
    </location>
</feature>
<reference evidence="8" key="1">
    <citation type="submission" date="2019-02" db="EMBL/GenBank/DDBJ databases">
        <authorList>
            <person name="Gruber-Vodicka R. H."/>
            <person name="Seah K. B. B."/>
        </authorList>
    </citation>
    <scope>NUCLEOTIDE SEQUENCE</scope>
    <source>
        <strain evidence="8">BECK_M7</strain>
    </source>
</reference>
<evidence type="ECO:0000256" key="1">
    <source>
        <dbReference type="ARBA" id="ARBA00022448"/>
    </source>
</evidence>
<evidence type="ECO:0000256" key="2">
    <source>
        <dbReference type="ARBA" id="ARBA00022741"/>
    </source>
</evidence>
<dbReference type="EMBL" id="CAADFF010000006">
    <property type="protein sequence ID" value="VFJ87365.1"/>
    <property type="molecule type" value="Genomic_DNA"/>
</dbReference>
<name>A0A450U6T8_9GAMM</name>
<keyword evidence="4" id="KW-0067">ATP-binding</keyword>
<keyword evidence="1" id="KW-0813">Transport</keyword>
<accession>A0A450U6T8</accession>
<dbReference type="PANTHER" id="PTHR43499:SF1">
    <property type="entry name" value="ABC TRANSPORTER I FAMILY MEMBER 1"/>
    <property type="match status" value="1"/>
</dbReference>
<keyword evidence="6" id="KW-0472">Membrane</keyword>
<evidence type="ECO:0000313" key="8">
    <source>
        <dbReference type="EMBL" id="VFJ87365.1"/>
    </source>
</evidence>
<organism evidence="8">
    <name type="scientific">Candidatus Kentrum sp. LFY</name>
    <dbReference type="NCBI Taxonomy" id="2126342"/>
    <lineage>
        <taxon>Bacteria</taxon>
        <taxon>Pseudomonadati</taxon>
        <taxon>Pseudomonadota</taxon>
        <taxon>Gammaproteobacteria</taxon>
        <taxon>Candidatus Kentrum</taxon>
    </lineage>
</organism>
<dbReference type="InterPro" id="IPR003593">
    <property type="entry name" value="AAA+_ATPase"/>
</dbReference>
<dbReference type="Gene3D" id="3.40.50.300">
    <property type="entry name" value="P-loop containing nucleotide triphosphate hydrolases"/>
    <property type="match status" value="1"/>
</dbReference>
<evidence type="ECO:0000256" key="6">
    <source>
        <dbReference type="ARBA" id="ARBA00023136"/>
    </source>
</evidence>
<dbReference type="PROSITE" id="PS50893">
    <property type="entry name" value="ABC_TRANSPORTER_2"/>
    <property type="match status" value="1"/>
</dbReference>
<sequence length="250" mass="27276">MYCYKFTIGARFAMMRDSRNRGPAPSAYRNLRDQTNSQHDLSRAGALLTGVDLECCRGDRTLFHGLDLTLDAGEILRVHGPNGSGKTSLLRILCGLTLPTKGEVYWRKKSIARDSGQFLSEITYIGHHNGIKLELSPLENLRVMCSLAGSSTNVAPESALARFNLIGFEDVPAYTLSTGQRRRVALARLLLGHASCWVLDEPFTALDKIGIAVMESLLQEHTQSGGATVLTTHQSLGIAANSIQEIHLGL</sequence>
<keyword evidence="2" id="KW-0547">Nucleotide-binding</keyword>
<dbReference type="InterPro" id="IPR005895">
    <property type="entry name" value="ABC_transptr_haem_export_CcmA"/>
</dbReference>
<proteinExistence type="predicted"/>
<evidence type="ECO:0000256" key="5">
    <source>
        <dbReference type="ARBA" id="ARBA00022967"/>
    </source>
</evidence>
<evidence type="ECO:0000256" key="3">
    <source>
        <dbReference type="ARBA" id="ARBA00022748"/>
    </source>
</evidence>
<dbReference type="GO" id="GO:0005524">
    <property type="term" value="F:ATP binding"/>
    <property type="evidence" value="ECO:0007669"/>
    <property type="project" value="UniProtKB-KW"/>
</dbReference>
<dbReference type="SMART" id="SM00382">
    <property type="entry name" value="AAA"/>
    <property type="match status" value="1"/>
</dbReference>
<dbReference type="PANTHER" id="PTHR43499">
    <property type="entry name" value="ABC TRANSPORTER I FAMILY MEMBER 1"/>
    <property type="match status" value="1"/>
</dbReference>
<dbReference type="InterPro" id="IPR003439">
    <property type="entry name" value="ABC_transporter-like_ATP-bd"/>
</dbReference>
<evidence type="ECO:0000256" key="4">
    <source>
        <dbReference type="ARBA" id="ARBA00022840"/>
    </source>
</evidence>
<dbReference type="NCBIfam" id="TIGR01189">
    <property type="entry name" value="ccmA"/>
    <property type="match status" value="1"/>
</dbReference>
<dbReference type="SUPFAM" id="SSF52540">
    <property type="entry name" value="P-loop containing nucleoside triphosphate hydrolases"/>
    <property type="match status" value="1"/>
</dbReference>
<keyword evidence="3" id="KW-0201">Cytochrome c-type biogenesis</keyword>
<dbReference type="Pfam" id="PF00005">
    <property type="entry name" value="ABC_tran"/>
    <property type="match status" value="1"/>
</dbReference>
<keyword evidence="5" id="KW-1278">Translocase</keyword>